<dbReference type="Proteomes" id="UP000216024">
    <property type="component" value="Unassembled WGS sequence"/>
</dbReference>
<protein>
    <recommendedName>
        <fullName evidence="5">Phage portal protein</fullName>
    </recommendedName>
</protein>
<dbReference type="InterPro" id="IPR021145">
    <property type="entry name" value="Portal_protein_SPP1_Gp6-like"/>
</dbReference>
<accession>A0A267MP01</accession>
<evidence type="ECO:0000256" key="2">
    <source>
        <dbReference type="SAM" id="MobiDB-lite"/>
    </source>
</evidence>
<dbReference type="RefSeq" id="WP_095130642.1">
    <property type="nucleotide sequence ID" value="NZ_NIBG01000001.1"/>
</dbReference>
<feature type="coiled-coil region" evidence="1">
    <location>
        <begin position="20"/>
        <end position="47"/>
    </location>
</feature>
<feature type="region of interest" description="Disordered" evidence="2">
    <location>
        <begin position="430"/>
        <end position="462"/>
    </location>
</feature>
<dbReference type="OrthoDB" id="2514584at2"/>
<dbReference type="Pfam" id="PF05133">
    <property type="entry name" value="SPP1_portal"/>
    <property type="match status" value="1"/>
</dbReference>
<proteinExistence type="predicted"/>
<keyword evidence="4" id="KW-1185">Reference proteome</keyword>
<name>A0A267MP01_9FIRM</name>
<reference evidence="3 4" key="1">
    <citation type="submission" date="2017-06" db="EMBL/GenBank/DDBJ databases">
        <title>Draft genome sequence of anaerobic fermentative bacterium Anaeromicrobium sediminis DY2726D isolated from West Pacific Ocean sediments.</title>
        <authorList>
            <person name="Zeng X."/>
        </authorList>
    </citation>
    <scope>NUCLEOTIDE SEQUENCE [LARGE SCALE GENOMIC DNA]</scope>
    <source>
        <strain evidence="3 4">DY2726D</strain>
    </source>
</reference>
<dbReference type="AlphaFoldDB" id="A0A267MP01"/>
<feature type="compositionally biased region" description="Basic and acidic residues" evidence="2">
    <location>
        <begin position="437"/>
        <end position="462"/>
    </location>
</feature>
<evidence type="ECO:0000313" key="4">
    <source>
        <dbReference type="Proteomes" id="UP000216024"/>
    </source>
</evidence>
<sequence>MLINTRELRVLKEGDKFPLYDKDKDRLEKYEEQLDIFNNEIYKVLTKKIHDLPHISGERKKTWVNSLEHIYIQANIPKEVSLLVSDLLSRRPPILDVKNDKIQEDIDNFLEDNEIHTQILETSIDQANKGSIIFKIYKQDNRLRLDSIQPDFYFVEHQEGDKRNLSREFVSWIFKRDGKKYRYVESYQMVDNKLNISYQVFKDNGSKLGKEVSVSEFLGLSKDKEIVNIEHSLLVHIPLWRCNGDYFGRSIHDGLLPLYDEINNRISQLSRLFDKYSDPTMSGPDLGTDDRGNPNKVIGKYIQRDEDDPEVNYHTWPAEVEGNIRYITEVLFKILYIVTPLSPSLYGIDSDGSISGRAIQLKSFRADCNTDRFMTYWRGALKRIVRNALAIEGKDIKLKDIEIKWEKGFSKDDKEQAEIEQLRLQSGNTSVKSSIMRTDKVTKDKAEEEYKEIQSEQQDEFKNAQVALNSQRGGADE</sequence>
<organism evidence="3 4">
    <name type="scientific">Anaeromicrobium sediminis</name>
    <dbReference type="NCBI Taxonomy" id="1478221"/>
    <lineage>
        <taxon>Bacteria</taxon>
        <taxon>Bacillati</taxon>
        <taxon>Bacillota</taxon>
        <taxon>Clostridia</taxon>
        <taxon>Peptostreptococcales</taxon>
        <taxon>Thermotaleaceae</taxon>
        <taxon>Anaeromicrobium</taxon>
    </lineage>
</organism>
<gene>
    <name evidence="3" type="ORF">CCE28_02540</name>
</gene>
<dbReference type="EMBL" id="NIBG01000001">
    <property type="protein sequence ID" value="PAB61329.1"/>
    <property type="molecule type" value="Genomic_DNA"/>
</dbReference>
<comment type="caution">
    <text evidence="3">The sequence shown here is derived from an EMBL/GenBank/DDBJ whole genome shotgun (WGS) entry which is preliminary data.</text>
</comment>
<keyword evidence="1" id="KW-0175">Coiled coil</keyword>
<evidence type="ECO:0000256" key="1">
    <source>
        <dbReference type="SAM" id="Coils"/>
    </source>
</evidence>
<evidence type="ECO:0000313" key="3">
    <source>
        <dbReference type="EMBL" id="PAB61329.1"/>
    </source>
</evidence>
<evidence type="ECO:0008006" key="5">
    <source>
        <dbReference type="Google" id="ProtNLM"/>
    </source>
</evidence>